<dbReference type="OrthoDB" id="394301at2"/>
<reference evidence="6" key="2">
    <citation type="journal article" date="2011" name="BMC Genomics">
        <title>Mycoplasma mycoides, from mycoides Small Colony to capri. A microevolutionary perspective.</title>
        <authorList>
            <person name="Thiaucourt F."/>
            <person name="Manso-Silvan L."/>
            <person name="Salah W."/>
            <person name="Barbe V."/>
            <person name="Berger A."/>
            <person name="Jacob D."/>
            <person name="Breton M."/>
            <person name="Dupuy V."/>
            <person name="Lomenech A.M."/>
            <person name="Blanchard A."/>
            <person name="Sirand-Pugnet P."/>
        </authorList>
    </citation>
    <scope>NUCLEOTIDE SEQUENCE [LARGE SCALE GENOMIC DNA]</scope>
    <source>
        <strain evidence="6">95010</strain>
    </source>
</reference>
<dbReference type="InterPro" id="IPR005151">
    <property type="entry name" value="Tail-specific_protease"/>
</dbReference>
<proteinExistence type="predicted"/>
<feature type="domain" description="Tail specific protease" evidence="4">
    <location>
        <begin position="316"/>
        <end position="506"/>
    </location>
</feature>
<dbReference type="Proteomes" id="UP000010103">
    <property type="component" value="Chromosome"/>
</dbReference>
<dbReference type="RefSeq" id="WP_013729259.1">
    <property type="nucleotide sequence ID" value="NC_015431.1"/>
</dbReference>
<keyword evidence="2" id="KW-0812">Transmembrane</keyword>
<dbReference type="SMART" id="SM00245">
    <property type="entry name" value="TSPc"/>
    <property type="match status" value="1"/>
</dbReference>
<evidence type="ECO:0000313" key="6">
    <source>
        <dbReference type="Proteomes" id="UP000010103"/>
    </source>
</evidence>
<dbReference type="EMBL" id="FQ377874">
    <property type="protein sequence ID" value="CBW53831.1"/>
    <property type="molecule type" value="Genomic_DNA"/>
</dbReference>
<organism evidence="5 6">
    <name type="scientific">Mycoplasma mycoides subsp. capri LC str. 95010</name>
    <dbReference type="NCBI Taxonomy" id="862259"/>
    <lineage>
        <taxon>Bacteria</taxon>
        <taxon>Bacillati</taxon>
        <taxon>Mycoplasmatota</taxon>
        <taxon>Mollicutes</taxon>
        <taxon>Mycoplasmataceae</taxon>
        <taxon>Mycoplasma</taxon>
    </lineage>
</organism>
<dbReference type="Gene3D" id="3.90.226.10">
    <property type="entry name" value="2-enoyl-CoA Hydratase, Chain A, domain 1"/>
    <property type="match status" value="1"/>
</dbReference>
<evidence type="ECO:0000256" key="2">
    <source>
        <dbReference type="SAM" id="Phobius"/>
    </source>
</evidence>
<accession>F4MNZ9</accession>
<dbReference type="SUPFAM" id="SSF52096">
    <property type="entry name" value="ClpP/crotonase"/>
    <property type="match status" value="1"/>
</dbReference>
<dbReference type="GO" id="GO:0008236">
    <property type="term" value="F:serine-type peptidase activity"/>
    <property type="evidence" value="ECO:0007669"/>
    <property type="project" value="InterPro"/>
</dbReference>
<evidence type="ECO:0000256" key="3">
    <source>
        <dbReference type="SAM" id="SignalP"/>
    </source>
</evidence>
<feature type="region of interest" description="Disordered" evidence="1">
    <location>
        <begin position="580"/>
        <end position="599"/>
    </location>
</feature>
<dbReference type="InterPro" id="IPR029045">
    <property type="entry name" value="ClpP/crotonase-like_dom_sf"/>
</dbReference>
<feature type="signal peptide" evidence="3">
    <location>
        <begin position="1"/>
        <end position="23"/>
    </location>
</feature>
<dbReference type="GO" id="GO:0006508">
    <property type="term" value="P:proteolysis"/>
    <property type="evidence" value="ECO:0007669"/>
    <property type="project" value="InterPro"/>
</dbReference>
<evidence type="ECO:0000313" key="5">
    <source>
        <dbReference type="EMBL" id="CBW53831.1"/>
    </source>
</evidence>
<keyword evidence="3" id="KW-0732">Signal</keyword>
<dbReference type="KEGG" id="mml:MLC_1030"/>
<gene>
    <name evidence="5" type="ORF">MLC_1030</name>
</gene>
<dbReference type="GO" id="GO:0004175">
    <property type="term" value="F:endopeptidase activity"/>
    <property type="evidence" value="ECO:0007669"/>
    <property type="project" value="TreeGrafter"/>
</dbReference>
<feature type="transmembrane region" description="Helical" evidence="2">
    <location>
        <begin position="739"/>
        <end position="760"/>
    </location>
</feature>
<dbReference type="GO" id="GO:0030288">
    <property type="term" value="C:outer membrane-bounded periplasmic space"/>
    <property type="evidence" value="ECO:0007669"/>
    <property type="project" value="TreeGrafter"/>
</dbReference>
<dbReference type="PANTHER" id="PTHR32060">
    <property type="entry name" value="TAIL-SPECIFIC PROTEASE"/>
    <property type="match status" value="1"/>
</dbReference>
<sequence>MKITTILSSLFLSSSLSSTPVLTNYSINTTTNKIQTKEFNLDDLTIKNNRTSKKIQAFLHNDVFYTSINEFLKSIDSVINYSNLEHSFKDNKTTIKLKNDSNFFIEFDYLKKKIIVSNNKIFTKILKDYKRGEEDLKIEFIKEQNLNNTNQFEIDLSKYNIDILKDQNDLYLPSILLNQVFLSESNIQTYFNGDDFKIFRFYEGLSLPGTFYLKQSDKNNQNKIPIGLRKFQYEYLSFLFDNYYAIKLKNNKSYKEYFKKYETQILSESSNEHYLATKKIINDLDDPHSAYVLDGYYDKDRDFHRKIFDSQKRVKNKNEVLELLAKNDPNKIDYELKSISDDTSVISFSKFDEKSTDYILKSLKQAKENNIKNIIFNLTQNGGGYIGVAFEILGFLTNKPFNVYSYNPLSKEKKVETIKSKYENFDFKYYILTSPYSFSAGNIFPQIAKDNKLAKLIGYKTFGGASAINYYILPTGDIIQLSSNNVFTNDKFESLEFGVTPDVELDVDVYKNPSVIYQKETLLDLIKKADSIKEVKKEIKIEKLTKILDISKKIKEDKSKLEIKKYNDVEAKKFKVVQSSKPKQPNKILDQNDSTTQPKTNKITHHLVDLTPISKPEKPISTRPWAIIQPANKINMLSTIKPINKTESEKVENKLLEKKVNIELLNIKNLDLGKLDKNNQDQILIALKNKNPDTLIDTKDLKVENITNNSAQILLKDSDQKITVHFLISQSNKTNKNTIWIVLLVIGLTTLLGLINFIIIRKLKTKKLNK</sequence>
<dbReference type="Pfam" id="PF03572">
    <property type="entry name" value="Peptidase_S41"/>
    <property type="match status" value="1"/>
</dbReference>
<keyword evidence="2" id="KW-1133">Transmembrane helix</keyword>
<dbReference type="AlphaFoldDB" id="F4MNZ9"/>
<dbReference type="CDD" id="cd06567">
    <property type="entry name" value="Peptidase_S41"/>
    <property type="match status" value="1"/>
</dbReference>
<evidence type="ECO:0000259" key="4">
    <source>
        <dbReference type="SMART" id="SM00245"/>
    </source>
</evidence>
<protein>
    <recommendedName>
        <fullName evidence="4">Tail specific protease domain-containing protein</fullName>
    </recommendedName>
</protein>
<name>F4MNZ9_MYCML</name>
<dbReference type="GO" id="GO:0007165">
    <property type="term" value="P:signal transduction"/>
    <property type="evidence" value="ECO:0007669"/>
    <property type="project" value="TreeGrafter"/>
</dbReference>
<dbReference type="PANTHER" id="PTHR32060:SF30">
    <property type="entry name" value="CARBOXY-TERMINAL PROCESSING PROTEASE CTPA"/>
    <property type="match status" value="1"/>
</dbReference>
<feature type="chain" id="PRO_5003311346" description="Tail specific protease domain-containing protein" evidence="3">
    <location>
        <begin position="24"/>
        <end position="770"/>
    </location>
</feature>
<reference evidence="6" key="1">
    <citation type="journal article" date="2011" name="BMC Genomics">
        <title>Mycoplasma mycoides, from "mycoides Small Colony" to "capri". A microevolutionary perspective.</title>
        <authorList>
            <person name="Thiaucourt F."/>
            <person name="Manso-Silvan L."/>
            <person name="Salah W."/>
            <person name="Barbe V."/>
            <person name="Berger A."/>
            <person name="Jacob D."/>
            <person name="Breton M."/>
            <person name="Dupuy V."/>
            <person name="Lomenech A.M."/>
            <person name="Blanchard A."/>
            <person name="Sirand-Pugnet P."/>
        </authorList>
    </citation>
    <scope>NUCLEOTIDE SEQUENCE [LARGE SCALE GENOMIC DNA]</scope>
    <source>
        <strain evidence="6">95010</strain>
    </source>
</reference>
<dbReference type="HOGENOM" id="CLU_023916_0_0_14"/>
<evidence type="ECO:0000256" key="1">
    <source>
        <dbReference type="SAM" id="MobiDB-lite"/>
    </source>
</evidence>
<keyword evidence="2" id="KW-0472">Membrane</keyword>